<feature type="domain" description="SGNH hydrolase-type esterase" evidence="2">
    <location>
        <begin position="40"/>
        <end position="198"/>
    </location>
</feature>
<dbReference type="CDD" id="cd01822">
    <property type="entry name" value="Lysophospholipase_L1_like"/>
    <property type="match status" value="1"/>
</dbReference>
<sequence length="226" mass="25222">MFYYFRNIAFITLLSLLIPSFAYSDQRDTSNEVEKATLLILGDSLSAAYGLTQQEGWVSLLQNKWYDENIPIDVVNAAVSGETTDGGLARLPRLLDQHGPSHVLIELGGNDGLQGHNIKKIRENLRSLVEVAKRAGAEVFIQEMQIPTNYGRRYTHLFTESFSEIAEQQDIKKIPFFLEEIALKPSLMQADGIHPNATAQPIIADFMFVKLTPLIKPGSENMPGSK</sequence>
<evidence type="ECO:0000256" key="1">
    <source>
        <dbReference type="SAM" id="SignalP"/>
    </source>
</evidence>
<keyword evidence="4" id="KW-1185">Reference proteome</keyword>
<dbReference type="Proteomes" id="UP000470213">
    <property type="component" value="Unassembled WGS sequence"/>
</dbReference>
<evidence type="ECO:0000313" key="4">
    <source>
        <dbReference type="Proteomes" id="UP000470213"/>
    </source>
</evidence>
<dbReference type="Pfam" id="PF13472">
    <property type="entry name" value="Lipase_GDSL_2"/>
    <property type="match status" value="1"/>
</dbReference>
<organism evidence="3 4">
    <name type="scientific">Alteromonas profundi</name>
    <dbReference type="NCBI Taxonomy" id="2696062"/>
    <lineage>
        <taxon>Bacteria</taxon>
        <taxon>Pseudomonadati</taxon>
        <taxon>Pseudomonadota</taxon>
        <taxon>Gammaproteobacteria</taxon>
        <taxon>Alteromonadales</taxon>
        <taxon>Alteromonadaceae</taxon>
        <taxon>Alteromonas/Salinimonas group</taxon>
        <taxon>Alteromonas</taxon>
    </lineage>
</organism>
<reference evidence="3 4" key="1">
    <citation type="submission" date="2020-01" db="EMBL/GenBank/DDBJ databases">
        <authorList>
            <person name="Chen J."/>
            <person name="Zhu S."/>
            <person name="Yang J."/>
        </authorList>
    </citation>
    <scope>NUCLEOTIDE SEQUENCE [LARGE SCALE GENOMIC DNA]</scope>
    <source>
        <strain evidence="3 4">345S023</strain>
    </source>
</reference>
<dbReference type="PANTHER" id="PTHR30383">
    <property type="entry name" value="THIOESTERASE 1/PROTEASE 1/LYSOPHOSPHOLIPASE L1"/>
    <property type="match status" value="1"/>
</dbReference>
<comment type="caution">
    <text evidence="3">The sequence shown here is derived from an EMBL/GenBank/DDBJ whole genome shotgun (WGS) entry which is preliminary data.</text>
</comment>
<feature type="chain" id="PRO_5030962289" evidence="1">
    <location>
        <begin position="25"/>
        <end position="226"/>
    </location>
</feature>
<dbReference type="RefSeq" id="WP_163084553.1">
    <property type="nucleotide sequence ID" value="NZ_JAAAWN010000007.1"/>
</dbReference>
<gene>
    <name evidence="3" type="ORF">GTH32_07115</name>
</gene>
<feature type="signal peptide" evidence="1">
    <location>
        <begin position="1"/>
        <end position="24"/>
    </location>
</feature>
<dbReference type="InterPro" id="IPR013830">
    <property type="entry name" value="SGNH_hydro"/>
</dbReference>
<evidence type="ECO:0000313" key="3">
    <source>
        <dbReference type="EMBL" id="NDV90963.1"/>
    </source>
</evidence>
<dbReference type="GO" id="GO:0004622">
    <property type="term" value="F:phosphatidylcholine lysophospholipase activity"/>
    <property type="evidence" value="ECO:0007669"/>
    <property type="project" value="TreeGrafter"/>
</dbReference>
<name>A0A7X5RKG3_9ALTE</name>
<accession>A0A7X5RKG3</accession>
<dbReference type="EMBL" id="JAAAWN010000007">
    <property type="protein sequence ID" value="NDV90963.1"/>
    <property type="molecule type" value="Genomic_DNA"/>
</dbReference>
<proteinExistence type="predicted"/>
<dbReference type="SUPFAM" id="SSF52266">
    <property type="entry name" value="SGNH hydrolase"/>
    <property type="match status" value="1"/>
</dbReference>
<dbReference type="InterPro" id="IPR036514">
    <property type="entry name" value="SGNH_hydro_sf"/>
</dbReference>
<dbReference type="PANTHER" id="PTHR30383:SF24">
    <property type="entry name" value="THIOESTERASE 1_PROTEASE 1_LYSOPHOSPHOLIPASE L1"/>
    <property type="match status" value="1"/>
</dbReference>
<evidence type="ECO:0000259" key="2">
    <source>
        <dbReference type="Pfam" id="PF13472"/>
    </source>
</evidence>
<keyword evidence="1" id="KW-0732">Signal</keyword>
<dbReference type="InterPro" id="IPR051532">
    <property type="entry name" value="Ester_Hydrolysis_Enzymes"/>
</dbReference>
<dbReference type="AlphaFoldDB" id="A0A7X5RKG3"/>
<protein>
    <submittedName>
        <fullName evidence="3">Arylesterase</fullName>
    </submittedName>
</protein>
<dbReference type="Gene3D" id="3.40.50.1110">
    <property type="entry name" value="SGNH hydrolase"/>
    <property type="match status" value="1"/>
</dbReference>